<evidence type="ECO:0000313" key="7">
    <source>
        <dbReference type="EMBL" id="PRY52876.1"/>
    </source>
</evidence>
<keyword evidence="1" id="KW-1003">Cell membrane</keyword>
<dbReference type="EMBL" id="PVTI01000031">
    <property type="protein sequence ID" value="PRY52876.1"/>
    <property type="molecule type" value="Genomic_DNA"/>
</dbReference>
<dbReference type="Pfam" id="PF01547">
    <property type="entry name" value="SBP_bac_1"/>
    <property type="match status" value="1"/>
</dbReference>
<evidence type="ECO:0000256" key="5">
    <source>
        <dbReference type="ARBA" id="ARBA00023288"/>
    </source>
</evidence>
<accession>A0A2T0U4M8</accession>
<dbReference type="AlphaFoldDB" id="A0A2T0U4M8"/>
<dbReference type="InterPro" id="IPR006059">
    <property type="entry name" value="SBP"/>
</dbReference>
<keyword evidence="2 6" id="KW-0732">Signal</keyword>
<evidence type="ECO:0000256" key="6">
    <source>
        <dbReference type="SAM" id="SignalP"/>
    </source>
</evidence>
<dbReference type="PROSITE" id="PS51257">
    <property type="entry name" value="PROKAR_LIPOPROTEIN"/>
    <property type="match status" value="1"/>
</dbReference>
<feature type="chain" id="PRO_5015693272" evidence="6">
    <location>
        <begin position="38"/>
        <end position="435"/>
    </location>
</feature>
<dbReference type="InterPro" id="IPR050490">
    <property type="entry name" value="Bact_solute-bd_prot1"/>
</dbReference>
<dbReference type="Gene3D" id="3.40.190.10">
    <property type="entry name" value="Periplasmic binding protein-like II"/>
    <property type="match status" value="1"/>
</dbReference>
<dbReference type="PANTHER" id="PTHR43649">
    <property type="entry name" value="ARABINOSE-BINDING PROTEIN-RELATED"/>
    <property type="match status" value="1"/>
</dbReference>
<dbReference type="Proteomes" id="UP000237822">
    <property type="component" value="Unassembled WGS sequence"/>
</dbReference>
<dbReference type="PANTHER" id="PTHR43649:SF33">
    <property type="entry name" value="POLYGALACTURONAN_RHAMNOGALACTURONAN-BINDING PROTEIN YTCQ"/>
    <property type="match status" value="1"/>
</dbReference>
<feature type="signal peptide" evidence="6">
    <location>
        <begin position="1"/>
        <end position="37"/>
    </location>
</feature>
<dbReference type="RefSeq" id="WP_170070267.1">
    <property type="nucleotide sequence ID" value="NZ_PVTI01000031.1"/>
</dbReference>
<dbReference type="SUPFAM" id="SSF53850">
    <property type="entry name" value="Periplasmic binding protein-like II"/>
    <property type="match status" value="1"/>
</dbReference>
<protein>
    <submittedName>
        <fullName evidence="7">Multiple sugar transport system substrate-binding protein</fullName>
    </submittedName>
</protein>
<evidence type="ECO:0000256" key="3">
    <source>
        <dbReference type="ARBA" id="ARBA00023136"/>
    </source>
</evidence>
<name>A0A2T0U4M8_9MICO</name>
<evidence type="ECO:0000256" key="1">
    <source>
        <dbReference type="ARBA" id="ARBA00022475"/>
    </source>
</evidence>
<evidence type="ECO:0000256" key="4">
    <source>
        <dbReference type="ARBA" id="ARBA00023139"/>
    </source>
</evidence>
<keyword evidence="7" id="KW-0813">Transport</keyword>
<keyword evidence="7" id="KW-0762">Sugar transport</keyword>
<reference evidence="7 8" key="1">
    <citation type="submission" date="2018-03" db="EMBL/GenBank/DDBJ databases">
        <title>Genomic Encyclopedia of Archaeal and Bacterial Type Strains, Phase II (KMG-II): from individual species to whole genera.</title>
        <authorList>
            <person name="Goeker M."/>
        </authorList>
    </citation>
    <scope>NUCLEOTIDE SEQUENCE [LARGE SCALE GENOMIC DNA]</scope>
    <source>
        <strain evidence="7 8">ATCC BAA-1496</strain>
    </source>
</reference>
<evidence type="ECO:0000313" key="8">
    <source>
        <dbReference type="Proteomes" id="UP000237822"/>
    </source>
</evidence>
<sequence>MKLPAFPAARRAVPAVAAGLALALTACSGGASTGAAADDPNAPLLVWTDSTRQPAFEAYQKANPDVKMKIETYDSAALLTKIQLFNRTGKGWPDVLFDAVPNEVASLSSKLFDYAQPLNDLVPADVQKNFGTANAGCTIDGQLYCLKNDLAQSVLWYDKTLMGEFGYEVPKTWDEYAALGQKVAAEHPGYIIGTAGFKFVYYDFFWSSGCPLQTVTGPQQVKIDTKDPKCTRVTNLLDPLIEKGVVSRSGPFDADVVKLGKEKKILMMPGASWYGDFVFKPESSYALPQGRLAAAPYPTWSGESKAWSGATGGGIFLVSKHSKNKKGAAAIAQWMATDPGVQAEAPTYPAYGPAAEAWAAKRADDPFYAENPIPALKAQADLINPAESNTAYGVEDAITGTVVAKVRAGGTLADGMEDLQAQLTQLAQSVGYAVN</sequence>
<keyword evidence="4" id="KW-0564">Palmitate</keyword>
<organism evidence="7 8">
    <name type="scientific">Knoellia remsis</name>
    <dbReference type="NCBI Taxonomy" id="407159"/>
    <lineage>
        <taxon>Bacteria</taxon>
        <taxon>Bacillati</taxon>
        <taxon>Actinomycetota</taxon>
        <taxon>Actinomycetes</taxon>
        <taxon>Micrococcales</taxon>
        <taxon>Intrasporangiaceae</taxon>
        <taxon>Knoellia</taxon>
    </lineage>
</organism>
<keyword evidence="3" id="KW-0472">Membrane</keyword>
<keyword evidence="8" id="KW-1185">Reference proteome</keyword>
<proteinExistence type="predicted"/>
<evidence type="ECO:0000256" key="2">
    <source>
        <dbReference type="ARBA" id="ARBA00022729"/>
    </source>
</evidence>
<gene>
    <name evidence="7" type="ORF">BCF74_13116</name>
</gene>
<comment type="caution">
    <text evidence="7">The sequence shown here is derived from an EMBL/GenBank/DDBJ whole genome shotgun (WGS) entry which is preliminary data.</text>
</comment>
<keyword evidence="5" id="KW-0449">Lipoprotein</keyword>